<comment type="similarity">
    <text evidence="2">Belongs to the Caudal homeobox family.</text>
</comment>
<dbReference type="Proteomes" id="UP000663887">
    <property type="component" value="Unassembled WGS sequence"/>
</dbReference>
<dbReference type="SMART" id="SM00389">
    <property type="entry name" value="HOX"/>
    <property type="match status" value="1"/>
</dbReference>
<comment type="subcellular location">
    <subcellularLocation>
        <location evidence="1 6 7">Nucleus</location>
    </subcellularLocation>
</comment>
<dbReference type="Gene3D" id="1.10.10.60">
    <property type="entry name" value="Homeodomain-like"/>
    <property type="match status" value="1"/>
</dbReference>
<dbReference type="PANTHER" id="PTHR24332">
    <property type="entry name" value="HOMEOBOX PROTEIN CDX"/>
    <property type="match status" value="1"/>
</dbReference>
<feature type="compositionally biased region" description="Polar residues" evidence="8">
    <location>
        <begin position="206"/>
        <end position="225"/>
    </location>
</feature>
<dbReference type="GO" id="GO:0005634">
    <property type="term" value="C:nucleus"/>
    <property type="evidence" value="ECO:0007669"/>
    <property type="project" value="UniProtKB-SubCell"/>
</dbReference>
<evidence type="ECO:0000313" key="10">
    <source>
        <dbReference type="EMBL" id="CAF2119146.1"/>
    </source>
</evidence>
<dbReference type="GO" id="GO:0000981">
    <property type="term" value="F:DNA-binding transcription factor activity, RNA polymerase II-specific"/>
    <property type="evidence" value="ECO:0007669"/>
    <property type="project" value="InterPro"/>
</dbReference>
<dbReference type="Proteomes" id="UP000663842">
    <property type="component" value="Unassembled WGS sequence"/>
</dbReference>
<dbReference type="GO" id="GO:0009948">
    <property type="term" value="P:anterior/posterior axis specification"/>
    <property type="evidence" value="ECO:0007669"/>
    <property type="project" value="TreeGrafter"/>
</dbReference>
<evidence type="ECO:0000256" key="4">
    <source>
        <dbReference type="ARBA" id="ARBA00023155"/>
    </source>
</evidence>
<name>A0A816V2T0_9BILA</name>
<evidence type="ECO:0000256" key="2">
    <source>
        <dbReference type="ARBA" id="ARBA00010341"/>
    </source>
</evidence>
<dbReference type="InterPro" id="IPR001356">
    <property type="entry name" value="HD"/>
</dbReference>
<feature type="compositionally biased region" description="Polar residues" evidence="8">
    <location>
        <begin position="307"/>
        <end position="321"/>
    </location>
</feature>
<dbReference type="AlphaFoldDB" id="A0A816V2T0"/>
<organism evidence="10 12">
    <name type="scientific">Rotaria magnacalcarata</name>
    <dbReference type="NCBI Taxonomy" id="392030"/>
    <lineage>
        <taxon>Eukaryota</taxon>
        <taxon>Metazoa</taxon>
        <taxon>Spiralia</taxon>
        <taxon>Gnathifera</taxon>
        <taxon>Rotifera</taxon>
        <taxon>Eurotatoria</taxon>
        <taxon>Bdelloidea</taxon>
        <taxon>Philodinida</taxon>
        <taxon>Philodinidae</taxon>
        <taxon>Rotaria</taxon>
    </lineage>
</organism>
<dbReference type="InterPro" id="IPR020479">
    <property type="entry name" value="HD_metazoa"/>
</dbReference>
<dbReference type="InterPro" id="IPR009057">
    <property type="entry name" value="Homeodomain-like_sf"/>
</dbReference>
<dbReference type="PRINTS" id="PR00024">
    <property type="entry name" value="HOMEOBOX"/>
</dbReference>
<protein>
    <recommendedName>
        <fullName evidence="9">Homeobox domain-containing protein</fullName>
    </recommendedName>
</protein>
<proteinExistence type="inferred from homology"/>
<sequence>MNTNYPSIISLDHESNSRLYETSYNSYSPYTEFTPPPPPPATSKLEAFDYNYWPGTPTTHNILAIPPPLTTNATIDQMHPSPSTSQTLETLAPHGSSSVYLSQINSTATIAATHHHHHIHQHLYAAASSSNDSSNWLPSTEYQTPDTYRHCTYANNSFYDQSQWATPTPSLPSIKFESPYSPQSYFESSNNLDQPLSDSKAEEEPSSSSYSKCQEQQNWFKSQLTPTPPKNPVNGKTRTRDKYRIVYTDRQRYELENEFNVSKYISIPRKAALSSALALSERQIKIWFQNRRAKERKLHKKRHDISSRQLNNSTDADSTSDAGVESPTYYQTYS</sequence>
<feature type="region of interest" description="Disordered" evidence="8">
    <location>
        <begin position="294"/>
        <end position="334"/>
    </location>
</feature>
<feature type="compositionally biased region" description="Basic residues" evidence="8">
    <location>
        <begin position="294"/>
        <end position="303"/>
    </location>
</feature>
<feature type="compositionally biased region" description="Polar residues" evidence="8">
    <location>
        <begin position="185"/>
        <end position="197"/>
    </location>
</feature>
<reference evidence="10" key="1">
    <citation type="submission" date="2021-02" db="EMBL/GenBank/DDBJ databases">
        <authorList>
            <person name="Nowell W R."/>
        </authorList>
    </citation>
    <scope>NUCLEOTIDE SEQUENCE</scope>
</reference>
<accession>A0A816V2T0</accession>
<feature type="domain" description="Homeobox" evidence="9">
    <location>
        <begin position="238"/>
        <end position="298"/>
    </location>
</feature>
<dbReference type="InterPro" id="IPR017970">
    <property type="entry name" value="Homeobox_CS"/>
</dbReference>
<feature type="DNA-binding region" description="Homeobox" evidence="6">
    <location>
        <begin position="240"/>
        <end position="299"/>
    </location>
</feature>
<keyword evidence="3 6" id="KW-0238">DNA-binding</keyword>
<keyword evidence="4 6" id="KW-0371">Homeobox</keyword>
<dbReference type="GO" id="GO:0009887">
    <property type="term" value="P:animal organ morphogenesis"/>
    <property type="evidence" value="ECO:0007669"/>
    <property type="project" value="TreeGrafter"/>
</dbReference>
<dbReference type="SUPFAM" id="SSF46689">
    <property type="entry name" value="Homeodomain-like"/>
    <property type="match status" value="1"/>
</dbReference>
<evidence type="ECO:0000259" key="9">
    <source>
        <dbReference type="PROSITE" id="PS50071"/>
    </source>
</evidence>
<comment type="caution">
    <text evidence="10">The sequence shown here is derived from an EMBL/GenBank/DDBJ whole genome shotgun (WGS) entry which is preliminary data.</text>
</comment>
<evidence type="ECO:0000256" key="6">
    <source>
        <dbReference type="PROSITE-ProRule" id="PRU00108"/>
    </source>
</evidence>
<dbReference type="GO" id="GO:0030154">
    <property type="term" value="P:cell differentiation"/>
    <property type="evidence" value="ECO:0007669"/>
    <property type="project" value="TreeGrafter"/>
</dbReference>
<evidence type="ECO:0000313" key="11">
    <source>
        <dbReference type="EMBL" id="CAF3979158.1"/>
    </source>
</evidence>
<evidence type="ECO:0000256" key="7">
    <source>
        <dbReference type="RuleBase" id="RU000682"/>
    </source>
</evidence>
<dbReference type="PANTHER" id="PTHR24332:SF9">
    <property type="entry name" value="HOMEOTIC PROTEIN CAUDAL"/>
    <property type="match status" value="1"/>
</dbReference>
<evidence type="ECO:0000256" key="5">
    <source>
        <dbReference type="ARBA" id="ARBA00023242"/>
    </source>
</evidence>
<gene>
    <name evidence="11" type="ORF">UXM345_LOCUS14939</name>
    <name evidence="10" type="ORF">XDN619_LOCUS22318</name>
</gene>
<dbReference type="CDD" id="cd00086">
    <property type="entry name" value="homeodomain"/>
    <property type="match status" value="1"/>
</dbReference>
<evidence type="ECO:0000256" key="1">
    <source>
        <dbReference type="ARBA" id="ARBA00004123"/>
    </source>
</evidence>
<evidence type="ECO:0000313" key="12">
    <source>
        <dbReference type="Proteomes" id="UP000663887"/>
    </source>
</evidence>
<evidence type="ECO:0000256" key="8">
    <source>
        <dbReference type="SAM" id="MobiDB-lite"/>
    </source>
</evidence>
<evidence type="ECO:0000256" key="3">
    <source>
        <dbReference type="ARBA" id="ARBA00023125"/>
    </source>
</evidence>
<feature type="region of interest" description="Disordered" evidence="8">
    <location>
        <begin position="185"/>
        <end position="239"/>
    </location>
</feature>
<keyword evidence="5 6" id="KW-0539">Nucleus</keyword>
<dbReference type="EMBL" id="CAJOBF010001737">
    <property type="protein sequence ID" value="CAF3979158.1"/>
    <property type="molecule type" value="Genomic_DNA"/>
</dbReference>
<dbReference type="GO" id="GO:0000977">
    <property type="term" value="F:RNA polymerase II transcription regulatory region sequence-specific DNA binding"/>
    <property type="evidence" value="ECO:0007669"/>
    <property type="project" value="TreeGrafter"/>
</dbReference>
<dbReference type="PROSITE" id="PS50071">
    <property type="entry name" value="HOMEOBOX_2"/>
    <property type="match status" value="1"/>
</dbReference>
<dbReference type="InterPro" id="IPR047152">
    <property type="entry name" value="Caudal_homeobox"/>
</dbReference>
<dbReference type="Pfam" id="PF00046">
    <property type="entry name" value="Homeodomain"/>
    <property type="match status" value="1"/>
</dbReference>
<dbReference type="PROSITE" id="PS00027">
    <property type="entry name" value="HOMEOBOX_1"/>
    <property type="match status" value="1"/>
</dbReference>
<dbReference type="EMBL" id="CAJNRG010010098">
    <property type="protein sequence ID" value="CAF2119146.1"/>
    <property type="molecule type" value="Genomic_DNA"/>
</dbReference>